<gene>
    <name evidence="2" type="ORF">CCHR01_19188</name>
</gene>
<reference evidence="2" key="1">
    <citation type="submission" date="2023-01" db="EMBL/GenBank/DDBJ databases">
        <title>Colletotrichum chrysophilum M932 genome sequence.</title>
        <authorList>
            <person name="Baroncelli R."/>
        </authorList>
    </citation>
    <scope>NUCLEOTIDE SEQUENCE</scope>
    <source>
        <strain evidence="2">M932</strain>
    </source>
</reference>
<name>A0AAD9A338_9PEZI</name>
<accession>A0AAD9A338</accession>
<feature type="compositionally biased region" description="Polar residues" evidence="1">
    <location>
        <begin position="15"/>
        <end position="25"/>
    </location>
</feature>
<evidence type="ECO:0000256" key="1">
    <source>
        <dbReference type="SAM" id="MobiDB-lite"/>
    </source>
</evidence>
<sequence>MATWPRPSPVLPATQRPSDPSTQKDAQIPEAMALLQVNGSRSAPGREGEGEPTACCAGLESWSWDPSVSVIFGLYYGKVLCRNWAPQRTMGDDWARRLRNQATAPHSAQSPISAEDPPQTRREAPKLQRAPGHPQVPSTCDLGQSEPVYHHHYLPPTYPYLRPTTTASHLHCIALHCTALLHAPLSRCPAVSGTQPPNNDLHHHHHRRGDIDDQLV</sequence>
<dbReference type="EMBL" id="JAQOWY010000887">
    <property type="protein sequence ID" value="KAK1838189.1"/>
    <property type="molecule type" value="Genomic_DNA"/>
</dbReference>
<dbReference type="AlphaFoldDB" id="A0AAD9A338"/>
<proteinExistence type="predicted"/>
<keyword evidence="3" id="KW-1185">Reference proteome</keyword>
<feature type="compositionally biased region" description="Pro residues" evidence="1">
    <location>
        <begin position="1"/>
        <end position="10"/>
    </location>
</feature>
<dbReference type="Proteomes" id="UP001243330">
    <property type="component" value="Unassembled WGS sequence"/>
</dbReference>
<feature type="region of interest" description="Disordered" evidence="1">
    <location>
        <begin position="193"/>
        <end position="216"/>
    </location>
</feature>
<organism evidence="2 3">
    <name type="scientific">Colletotrichum chrysophilum</name>
    <dbReference type="NCBI Taxonomy" id="1836956"/>
    <lineage>
        <taxon>Eukaryota</taxon>
        <taxon>Fungi</taxon>
        <taxon>Dikarya</taxon>
        <taxon>Ascomycota</taxon>
        <taxon>Pezizomycotina</taxon>
        <taxon>Sordariomycetes</taxon>
        <taxon>Hypocreomycetidae</taxon>
        <taxon>Glomerellales</taxon>
        <taxon>Glomerellaceae</taxon>
        <taxon>Colletotrichum</taxon>
        <taxon>Colletotrichum gloeosporioides species complex</taxon>
    </lineage>
</organism>
<feature type="region of interest" description="Disordered" evidence="1">
    <location>
        <begin position="1"/>
        <end position="27"/>
    </location>
</feature>
<evidence type="ECO:0000313" key="3">
    <source>
        <dbReference type="Proteomes" id="UP001243330"/>
    </source>
</evidence>
<evidence type="ECO:0000313" key="2">
    <source>
        <dbReference type="EMBL" id="KAK1838189.1"/>
    </source>
</evidence>
<feature type="region of interest" description="Disordered" evidence="1">
    <location>
        <begin position="101"/>
        <end position="142"/>
    </location>
</feature>
<protein>
    <submittedName>
        <fullName evidence="2">Uncharacterized protein</fullName>
    </submittedName>
</protein>
<comment type="caution">
    <text evidence="2">The sequence shown here is derived from an EMBL/GenBank/DDBJ whole genome shotgun (WGS) entry which is preliminary data.</text>
</comment>
<feature type="compositionally biased region" description="Polar residues" evidence="1">
    <location>
        <begin position="101"/>
        <end position="112"/>
    </location>
</feature>